<sequence>MTLTDDSTRTGDTELPRWSVADVYPSLDDRSFTDAMETLDADVTRLIALFDEHDIRQTDPRAPTAADGQAADVALRMFNEVSALMSELGVATLSVTATDSRDDAARALMSRVEQQSSRLTPLLARLAEWVHALGVEPLAGLSTEVAEHVGPLTRLDERVAHQMTEREEELYAELSTTGSSAWRSLQQVVTSQLAADVAMPDGSTEHMPINAVRGLATHADPAMRRAGYEAELQTWPQVATTVAAAMNAIKGEAVIVNRRRHWDDPIDASLYANSVSRPTYEAMQSAVTASLPDWRRWMRAKARLHGHDGGLPWWDLVAPAPTGDTTLSWDDGIDWVRSAFGSYSTELGGLVDRALDERWIDAPPADGKTGGAFCASFRDDRSLVLLNWSGSIDSAQTTAHELGHAYHNVTLAGRTPLQRRLPMALAETASIFCETLAIEQRLGVTTDPNERLGLLDVSLTGPNQVVVDIQSRLQFETEVFERRRRGTLGASELDEMMLRAQADTYGDGIDLDTRHPYMWLLKPHYYGSHFYNWPYTYGLLFGLGLYAAYRDDPERFRLGYDDLLSRAGMDTAEVLGARFDLDVTDEAFWTSSLDVLRARMTEYERLVDAR</sequence>
<dbReference type="Pfam" id="PF01432">
    <property type="entry name" value="Peptidase_M3"/>
    <property type="match status" value="1"/>
</dbReference>
<keyword evidence="2 6" id="KW-0479">Metal-binding</keyword>
<evidence type="ECO:0000256" key="6">
    <source>
        <dbReference type="RuleBase" id="RU003435"/>
    </source>
</evidence>
<dbReference type="InterPro" id="IPR042088">
    <property type="entry name" value="OligoPept_F_C"/>
</dbReference>
<dbReference type="InterPro" id="IPR034006">
    <property type="entry name" value="M3B_PepF_2"/>
</dbReference>
<dbReference type="AlphaFoldDB" id="A0A4R7I2J9"/>
<dbReference type="GO" id="GO:0004222">
    <property type="term" value="F:metalloendopeptidase activity"/>
    <property type="evidence" value="ECO:0007669"/>
    <property type="project" value="InterPro"/>
</dbReference>
<protein>
    <submittedName>
        <fullName evidence="8">PepF/M3 family oligoendopeptidase</fullName>
    </submittedName>
</protein>
<keyword evidence="1 6" id="KW-0645">Protease</keyword>
<dbReference type="Proteomes" id="UP000294558">
    <property type="component" value="Unassembled WGS sequence"/>
</dbReference>
<dbReference type="GO" id="GO:0046872">
    <property type="term" value="F:metal ion binding"/>
    <property type="evidence" value="ECO:0007669"/>
    <property type="project" value="UniProtKB-UniRule"/>
</dbReference>
<evidence type="ECO:0000259" key="7">
    <source>
        <dbReference type="Pfam" id="PF01432"/>
    </source>
</evidence>
<organism evidence="8 9">
    <name type="scientific">Ilumatobacter fluminis</name>
    <dbReference type="NCBI Taxonomy" id="467091"/>
    <lineage>
        <taxon>Bacteria</taxon>
        <taxon>Bacillati</taxon>
        <taxon>Actinomycetota</taxon>
        <taxon>Acidimicrobiia</taxon>
        <taxon>Acidimicrobiales</taxon>
        <taxon>Ilumatobacteraceae</taxon>
        <taxon>Ilumatobacter</taxon>
    </lineage>
</organism>
<evidence type="ECO:0000256" key="5">
    <source>
        <dbReference type="ARBA" id="ARBA00023049"/>
    </source>
</evidence>
<keyword evidence="4 6" id="KW-0862">Zinc</keyword>
<keyword evidence="9" id="KW-1185">Reference proteome</keyword>
<evidence type="ECO:0000256" key="4">
    <source>
        <dbReference type="ARBA" id="ARBA00022833"/>
    </source>
</evidence>
<reference evidence="8 9" key="1">
    <citation type="submission" date="2019-03" db="EMBL/GenBank/DDBJ databases">
        <title>Sequencing the genomes of 1000 actinobacteria strains.</title>
        <authorList>
            <person name="Klenk H.-P."/>
        </authorList>
    </citation>
    <scope>NUCLEOTIDE SEQUENCE [LARGE SCALE GENOMIC DNA]</scope>
    <source>
        <strain evidence="8 9">DSM 18936</strain>
    </source>
</reference>
<gene>
    <name evidence="8" type="ORF">BDK89_2360</name>
</gene>
<keyword evidence="3 6" id="KW-0378">Hydrolase</keyword>
<dbReference type="RefSeq" id="WP_133869105.1">
    <property type="nucleotide sequence ID" value="NZ_SOAU01000001.1"/>
</dbReference>
<proteinExistence type="inferred from homology"/>
<dbReference type="Gene3D" id="1.20.140.70">
    <property type="entry name" value="Oligopeptidase f, N-terminal domain"/>
    <property type="match status" value="1"/>
</dbReference>
<evidence type="ECO:0000313" key="8">
    <source>
        <dbReference type="EMBL" id="TDT16763.1"/>
    </source>
</evidence>
<dbReference type="InterPro" id="IPR001567">
    <property type="entry name" value="Pept_M3A_M3B_dom"/>
</dbReference>
<evidence type="ECO:0000256" key="3">
    <source>
        <dbReference type="ARBA" id="ARBA00022801"/>
    </source>
</evidence>
<evidence type="ECO:0000256" key="2">
    <source>
        <dbReference type="ARBA" id="ARBA00022723"/>
    </source>
</evidence>
<dbReference type="Gene3D" id="1.10.1370.20">
    <property type="entry name" value="Oligoendopeptidase f, C-terminal domain"/>
    <property type="match status" value="1"/>
</dbReference>
<accession>A0A4R7I2J9</accession>
<evidence type="ECO:0000313" key="9">
    <source>
        <dbReference type="Proteomes" id="UP000294558"/>
    </source>
</evidence>
<comment type="caution">
    <text evidence="8">The sequence shown here is derived from an EMBL/GenBank/DDBJ whole genome shotgun (WGS) entry which is preliminary data.</text>
</comment>
<dbReference type="EMBL" id="SOAU01000001">
    <property type="protein sequence ID" value="TDT16763.1"/>
    <property type="molecule type" value="Genomic_DNA"/>
</dbReference>
<dbReference type="SUPFAM" id="SSF55486">
    <property type="entry name" value="Metalloproteases ('zincins'), catalytic domain"/>
    <property type="match status" value="1"/>
</dbReference>
<feature type="domain" description="Peptidase M3A/M3B catalytic" evidence="7">
    <location>
        <begin position="355"/>
        <end position="592"/>
    </location>
</feature>
<dbReference type="OrthoDB" id="9766487at2"/>
<evidence type="ECO:0000256" key="1">
    <source>
        <dbReference type="ARBA" id="ARBA00022670"/>
    </source>
</evidence>
<name>A0A4R7I2J9_9ACTN</name>
<comment type="similarity">
    <text evidence="6">Belongs to the peptidase M3 family.</text>
</comment>
<keyword evidence="5 6" id="KW-0482">Metalloprotease</keyword>
<dbReference type="GO" id="GO:0006508">
    <property type="term" value="P:proteolysis"/>
    <property type="evidence" value="ECO:0007669"/>
    <property type="project" value="UniProtKB-KW"/>
</dbReference>
<dbReference type="CDD" id="cd09607">
    <property type="entry name" value="M3B_PepF"/>
    <property type="match status" value="1"/>
</dbReference>
<comment type="cofactor">
    <cofactor evidence="6">
        <name>Zn(2+)</name>
        <dbReference type="ChEBI" id="CHEBI:29105"/>
    </cofactor>
    <text evidence="6">Binds 1 zinc ion.</text>
</comment>